<dbReference type="EMBL" id="JAIWJX010000002">
    <property type="protein sequence ID" value="MCK6257696.1"/>
    <property type="molecule type" value="Genomic_DNA"/>
</dbReference>
<dbReference type="Proteomes" id="UP001139011">
    <property type="component" value="Unassembled WGS sequence"/>
</dbReference>
<proteinExistence type="predicted"/>
<dbReference type="AlphaFoldDB" id="A0A9X2BDI6"/>
<gene>
    <name evidence="1" type="ORF">LCY76_13965</name>
</gene>
<comment type="caution">
    <text evidence="1">The sequence shown here is derived from an EMBL/GenBank/DDBJ whole genome shotgun (WGS) entry which is preliminary data.</text>
</comment>
<keyword evidence="2" id="KW-1185">Reference proteome</keyword>
<sequence>MKMRNWLGVVLPVFFAILFFMYHFGKEPVKESIIFFPIDSQVTFTKAYTNVSLGGSTAENYTLNWDVSSETNKSAYLRQDISMLYANGVLTSTMNKWEQDTRTLNQSKKVPGRNDQLSQSVSYHYAEIHKNEDTYRSAQAMSKKNLYVYHKGSSFSSFQNPKNSSERSVKTKLDVKTYSFLQQTWSGAKQFYNVNGANYNAVALNDLPQYQNSPLPGFTQDQTNKIIGNLWEGLYKNYFLGVKKSNGSKVSPIGSSMPLILFSKDKTHLMVLFKLKDGEYIQLIQYTR</sequence>
<accession>A0A9X2BDI6</accession>
<name>A0A9X2BDI6_9BACL</name>
<dbReference type="RefSeq" id="WP_248253131.1">
    <property type="nucleotide sequence ID" value="NZ_JAIWJX010000002.1"/>
</dbReference>
<organism evidence="1 2">
    <name type="scientific">Fictibacillus marinisediminis</name>
    <dbReference type="NCBI Taxonomy" id="2878389"/>
    <lineage>
        <taxon>Bacteria</taxon>
        <taxon>Bacillati</taxon>
        <taxon>Bacillota</taxon>
        <taxon>Bacilli</taxon>
        <taxon>Bacillales</taxon>
        <taxon>Fictibacillaceae</taxon>
        <taxon>Fictibacillus</taxon>
    </lineage>
</organism>
<evidence type="ECO:0000313" key="2">
    <source>
        <dbReference type="Proteomes" id="UP001139011"/>
    </source>
</evidence>
<protein>
    <submittedName>
        <fullName evidence="1">Uncharacterized protein</fullName>
    </submittedName>
</protein>
<reference evidence="1" key="1">
    <citation type="submission" date="2021-09" db="EMBL/GenBank/DDBJ databases">
        <title>Genome analysis of Fictibacillus sp. KIGAM418 isolated from marine sediment.</title>
        <authorList>
            <person name="Seo M.-J."/>
            <person name="Cho E.-S."/>
            <person name="Hwang C.Y."/>
        </authorList>
    </citation>
    <scope>NUCLEOTIDE SEQUENCE</scope>
    <source>
        <strain evidence="1">KIGAM418</strain>
    </source>
</reference>
<evidence type="ECO:0000313" key="1">
    <source>
        <dbReference type="EMBL" id="MCK6257696.1"/>
    </source>
</evidence>